<feature type="compositionally biased region" description="Basic and acidic residues" evidence="1">
    <location>
        <begin position="52"/>
        <end position="62"/>
    </location>
</feature>
<dbReference type="OrthoDB" id="3699707at2"/>
<proteinExistence type="predicted"/>
<reference evidence="2 3" key="1">
    <citation type="submission" date="2018-03" db="EMBL/GenBank/DDBJ databases">
        <title>Genomic Encyclopedia of Type Strains, Phase III (KMG-III): the genomes of soil and plant-associated and newly described type strains.</title>
        <authorList>
            <person name="Whitman W."/>
        </authorList>
    </citation>
    <scope>NUCLEOTIDE SEQUENCE [LARGE SCALE GENOMIC DNA]</scope>
    <source>
        <strain evidence="2 3">CGMCC 4.7097</strain>
    </source>
</reference>
<evidence type="ECO:0000313" key="3">
    <source>
        <dbReference type="Proteomes" id="UP000241118"/>
    </source>
</evidence>
<dbReference type="AlphaFoldDB" id="A0A2P8IHI9"/>
<name>A0A2P8IHI9_SACCR</name>
<gene>
    <name evidence="2" type="ORF">B0I31_101135</name>
</gene>
<protein>
    <submittedName>
        <fullName evidence="2">Uncharacterized protein</fullName>
    </submittedName>
</protein>
<dbReference type="RefSeq" id="WP_106613329.1">
    <property type="nucleotide sequence ID" value="NZ_PYAX01000001.1"/>
</dbReference>
<organism evidence="2 3">
    <name type="scientific">Saccharothrix carnea</name>
    <dbReference type="NCBI Taxonomy" id="1280637"/>
    <lineage>
        <taxon>Bacteria</taxon>
        <taxon>Bacillati</taxon>
        <taxon>Actinomycetota</taxon>
        <taxon>Actinomycetes</taxon>
        <taxon>Pseudonocardiales</taxon>
        <taxon>Pseudonocardiaceae</taxon>
        <taxon>Saccharothrix</taxon>
    </lineage>
</organism>
<dbReference type="EMBL" id="PYAX01000001">
    <property type="protein sequence ID" value="PSL57921.1"/>
    <property type="molecule type" value="Genomic_DNA"/>
</dbReference>
<sequence>MEWTPESLKAEIDYRQAALRADAAHYRVSRRTNPVKRSWWRRLGHGTGQEGSDPRNGHRDAA</sequence>
<keyword evidence="3" id="KW-1185">Reference proteome</keyword>
<evidence type="ECO:0000313" key="2">
    <source>
        <dbReference type="EMBL" id="PSL57921.1"/>
    </source>
</evidence>
<accession>A0A2P8IHI9</accession>
<feature type="region of interest" description="Disordered" evidence="1">
    <location>
        <begin position="37"/>
        <end position="62"/>
    </location>
</feature>
<dbReference type="Proteomes" id="UP000241118">
    <property type="component" value="Unassembled WGS sequence"/>
</dbReference>
<comment type="caution">
    <text evidence="2">The sequence shown here is derived from an EMBL/GenBank/DDBJ whole genome shotgun (WGS) entry which is preliminary data.</text>
</comment>
<evidence type="ECO:0000256" key="1">
    <source>
        <dbReference type="SAM" id="MobiDB-lite"/>
    </source>
</evidence>